<feature type="compositionally biased region" description="Low complexity" evidence="1">
    <location>
        <begin position="62"/>
        <end position="77"/>
    </location>
</feature>
<dbReference type="GO" id="GO:0008356">
    <property type="term" value="P:asymmetric cell division"/>
    <property type="evidence" value="ECO:0007669"/>
    <property type="project" value="InterPro"/>
</dbReference>
<evidence type="ECO:0000256" key="1">
    <source>
        <dbReference type="SAM" id="MobiDB-lite"/>
    </source>
</evidence>
<comment type="caution">
    <text evidence="2">The sequence shown here is derived from an EMBL/GenBank/DDBJ whole genome shotgun (WGS) entry which is preliminary data.</text>
</comment>
<dbReference type="PANTHER" id="PTHR33476:SF22">
    <property type="entry name" value="PROTEIN POLAR LOCALIZATION DURING ASYMMETRIC DIVISION AND REDISTRIBUTION"/>
    <property type="match status" value="1"/>
</dbReference>
<gene>
    <name evidence="2" type="ORF">B296_00003437</name>
</gene>
<sequence>NSGIRAVHWHGPRDRRGYDDRHPSVFFWFPRARALIPVSYLSLVKVRLGTMVDSSRRHGKGSRSPTSGAGAAASSDALPLERETGKMRIVDFLREPHEGVDEMGDVRSAQRGDLFSIDASGSPPRKFLPRWRFFPFQKPSLCSRGGETGPGSGHPVPSPHKKMKGRERGAEQKEDAKEKSKMAEGIDGRDCVRSLDPPAGPRKPEDVSFNLGMGIGVALALSRWSTEFNKMTELRVQLEVLLKEIKEELPKKDTGFGIIRSNHNFVSSSSDCSRDVSDYNPISFQNHRADFHMEVAKSTVESDRRTNYELGTENRGMDQLEAELLFELEQLQLSLGGKDSIKLSEQERMEVLLF</sequence>
<evidence type="ECO:0000313" key="2">
    <source>
        <dbReference type="EMBL" id="RRT81572.1"/>
    </source>
</evidence>
<dbReference type="Proteomes" id="UP000287651">
    <property type="component" value="Unassembled WGS sequence"/>
</dbReference>
<dbReference type="InterPro" id="IPR040348">
    <property type="entry name" value="POLAR-like"/>
</dbReference>
<reference evidence="2 3" key="1">
    <citation type="journal article" date="2014" name="Agronomy (Basel)">
        <title>A Draft Genome Sequence for Ensete ventricosum, the Drought-Tolerant Tree Against Hunger.</title>
        <authorList>
            <person name="Harrison J."/>
            <person name="Moore K.A."/>
            <person name="Paszkiewicz K."/>
            <person name="Jones T."/>
            <person name="Grant M."/>
            <person name="Ambacheew D."/>
            <person name="Muzemil S."/>
            <person name="Studholme D.J."/>
        </authorList>
    </citation>
    <scope>NUCLEOTIDE SEQUENCE [LARGE SCALE GENOMIC DNA]</scope>
</reference>
<feature type="compositionally biased region" description="Basic and acidic residues" evidence="1">
    <location>
        <begin position="166"/>
        <end position="193"/>
    </location>
</feature>
<evidence type="ECO:0000313" key="3">
    <source>
        <dbReference type="Proteomes" id="UP000287651"/>
    </source>
</evidence>
<protein>
    <submittedName>
        <fullName evidence="2">Uncharacterized protein</fullName>
    </submittedName>
</protein>
<organism evidence="2 3">
    <name type="scientific">Ensete ventricosum</name>
    <name type="common">Abyssinian banana</name>
    <name type="synonym">Musa ensete</name>
    <dbReference type="NCBI Taxonomy" id="4639"/>
    <lineage>
        <taxon>Eukaryota</taxon>
        <taxon>Viridiplantae</taxon>
        <taxon>Streptophyta</taxon>
        <taxon>Embryophyta</taxon>
        <taxon>Tracheophyta</taxon>
        <taxon>Spermatophyta</taxon>
        <taxon>Magnoliopsida</taxon>
        <taxon>Liliopsida</taxon>
        <taxon>Zingiberales</taxon>
        <taxon>Musaceae</taxon>
        <taxon>Ensete</taxon>
    </lineage>
</organism>
<dbReference type="PANTHER" id="PTHR33476">
    <property type="entry name" value="EMB|CAB62613.1"/>
    <property type="match status" value="1"/>
</dbReference>
<dbReference type="EMBL" id="AMZH03000881">
    <property type="protein sequence ID" value="RRT81572.1"/>
    <property type="molecule type" value="Genomic_DNA"/>
</dbReference>
<dbReference type="AlphaFoldDB" id="A0A427AZ70"/>
<accession>A0A427AZ70</accession>
<feature type="non-terminal residue" evidence="2">
    <location>
        <position position="1"/>
    </location>
</feature>
<feature type="region of interest" description="Disordered" evidence="1">
    <location>
        <begin position="54"/>
        <end position="80"/>
    </location>
</feature>
<proteinExistence type="predicted"/>
<name>A0A427AZ70_ENSVE</name>
<feature type="region of interest" description="Disordered" evidence="1">
    <location>
        <begin position="144"/>
        <end position="207"/>
    </location>
</feature>